<dbReference type="Gene3D" id="3.40.710.10">
    <property type="entry name" value="DD-peptidase/beta-lactamase superfamily"/>
    <property type="match status" value="1"/>
</dbReference>
<feature type="domain" description="Penicillin-binding protein transpeptidase" evidence="4">
    <location>
        <begin position="361"/>
        <end position="666"/>
    </location>
</feature>
<dbReference type="SUPFAM" id="SSF56519">
    <property type="entry name" value="Penicillin binding protein dimerisation domain"/>
    <property type="match status" value="1"/>
</dbReference>
<dbReference type="eggNOG" id="COG0768">
    <property type="taxonomic scope" value="Bacteria"/>
</dbReference>
<dbReference type="InterPro" id="IPR032710">
    <property type="entry name" value="NTF2-like_dom_sf"/>
</dbReference>
<evidence type="ECO:0000313" key="7">
    <source>
        <dbReference type="Proteomes" id="UP000017747"/>
    </source>
</evidence>
<dbReference type="InterPro" id="IPR005311">
    <property type="entry name" value="PBP_dimer"/>
</dbReference>
<gene>
    <name evidence="6" type="ORF">T472_0217975</name>
</gene>
<evidence type="ECO:0000259" key="4">
    <source>
        <dbReference type="Pfam" id="PF00905"/>
    </source>
</evidence>
<comment type="similarity">
    <text evidence="2">Belongs to the transpeptidase family.</text>
</comment>
<reference evidence="6 7" key="1">
    <citation type="journal article" date="2014" name="Genome Announc.">
        <title>Genome Sequence of Youngiibacter fragilis, the Type Strain of the Genus Youngiibacter.</title>
        <authorList>
            <person name="Wawrik C.B."/>
            <person name="Callaghan A.V."/>
            <person name="Stamps B.W."/>
            <person name="Wawrik B."/>
        </authorList>
    </citation>
    <scope>NUCLEOTIDE SEQUENCE [LARGE SCALE GENOMIC DNA]</scope>
    <source>
        <strain evidence="6 7">232.1</strain>
    </source>
</reference>
<dbReference type="InterPro" id="IPR036138">
    <property type="entry name" value="PBP_dimer_sf"/>
</dbReference>
<dbReference type="Gene3D" id="3.90.1310.10">
    <property type="entry name" value="Penicillin-binding protein 2a (Domain 2)"/>
    <property type="match status" value="1"/>
</dbReference>
<evidence type="ECO:0000259" key="5">
    <source>
        <dbReference type="Pfam" id="PF03717"/>
    </source>
</evidence>
<dbReference type="GO" id="GO:0008658">
    <property type="term" value="F:penicillin binding"/>
    <property type="evidence" value="ECO:0007669"/>
    <property type="project" value="InterPro"/>
</dbReference>
<dbReference type="GO" id="GO:0071972">
    <property type="term" value="F:peptidoglycan L,D-transpeptidase activity"/>
    <property type="evidence" value="ECO:0007669"/>
    <property type="project" value="TreeGrafter"/>
</dbReference>
<keyword evidence="7" id="KW-1185">Reference proteome</keyword>
<dbReference type="EMBL" id="AXUN02000220">
    <property type="protein sequence ID" value="ETA79269.1"/>
    <property type="molecule type" value="Genomic_DNA"/>
</dbReference>
<dbReference type="PANTHER" id="PTHR30627">
    <property type="entry name" value="PEPTIDOGLYCAN D,D-TRANSPEPTIDASE"/>
    <property type="match status" value="1"/>
</dbReference>
<dbReference type="GO" id="GO:0005886">
    <property type="term" value="C:plasma membrane"/>
    <property type="evidence" value="ECO:0007669"/>
    <property type="project" value="TreeGrafter"/>
</dbReference>
<evidence type="ECO:0000256" key="1">
    <source>
        <dbReference type="ARBA" id="ARBA00004370"/>
    </source>
</evidence>
<dbReference type="Pfam" id="PF00905">
    <property type="entry name" value="Transpeptidase"/>
    <property type="match status" value="1"/>
</dbReference>
<dbReference type="PANTHER" id="PTHR30627:SF25">
    <property type="entry name" value="PENICILLIN-BINDING PROTEIN 3"/>
    <property type="match status" value="1"/>
</dbReference>
<dbReference type="SUPFAM" id="SSF56601">
    <property type="entry name" value="beta-lactamase/transpeptidase-like"/>
    <property type="match status" value="1"/>
</dbReference>
<feature type="domain" description="Penicillin-binding protein dimerisation" evidence="5">
    <location>
        <begin position="160"/>
        <end position="327"/>
    </location>
</feature>
<dbReference type="Gene3D" id="3.10.450.100">
    <property type="entry name" value="NTF2-like, domain 1"/>
    <property type="match status" value="1"/>
</dbReference>
<dbReference type="PROSITE" id="PS51257">
    <property type="entry name" value="PROKAR_LIPOPROTEIN"/>
    <property type="match status" value="1"/>
</dbReference>
<dbReference type="OrthoDB" id="9766847at2"/>
<sequence>MKKSLYVFFIILFLMIGSSCDEDKHDPLGTYVAYKAAYAAMDYGAMYDYLDSSSRSKMTKDEYVELYKGFYGVISVTEASVSDRMEELDLERKAAGADTLRVPVDITLVTGIGVKKFSTDIKLVKENDEDGNPNFLVSFALNQMYEGFKSTDKIIEQEVGPERGRILDRNMKVLAEDGDVIWIGMIPGQFGNVREKSIDALSAAFGVSRKYITGRLGLSWVKPETFVDMIKVSMDDKEAVDALVISNSGITYRITRDRIYPYGEAAAHLTGYVGLATREEYAVLKTLGYPITAKAGRSGLELIFEEDLRGRTGTEKVLVDKDGKIKEILSNDHNNRGKDVVLTIDIDQQLKLYGAMTGDSGTASLINFKDGEILALVSLPSYDPNRMILGHTEAYYDNLLKDPGKPLLNRFTKLYPPGATVAPLVSASAIETGSTAASLVSEVSGTSWQKEPAWGKYFIKRAADPGTPVDLEKAFISSDNIFFAQMALKLGEKEFIEAMQRFGVGEDFDTTFDFQKSQVANLGVMNSEILLGDSGYGQGQVLFNSLTLPRALTAIADDGNLKGLRLVKDVAQAETRNILSAETADRILELMRKSVEDPSGTGNASFIEGRAIAGKTGIAEVGTGAARTRYGWFTAIDLDGGSPFIATVMVEGLGDRGPGYAAGKVRAFLTGELPD</sequence>
<comment type="subcellular location">
    <subcellularLocation>
        <location evidence="1">Membrane</location>
    </subcellularLocation>
</comment>
<proteinExistence type="inferred from homology"/>
<dbReference type="RefSeq" id="WP_023388830.1">
    <property type="nucleotide sequence ID" value="NZ_AXUN02000220.1"/>
</dbReference>
<keyword evidence="3" id="KW-0472">Membrane</keyword>
<dbReference type="STRING" id="994573.T472_0217975"/>
<evidence type="ECO:0008006" key="8">
    <source>
        <dbReference type="Google" id="ProtNLM"/>
    </source>
</evidence>
<dbReference type="SUPFAM" id="SSF54427">
    <property type="entry name" value="NTF2-like"/>
    <property type="match status" value="1"/>
</dbReference>
<dbReference type="GO" id="GO:0071555">
    <property type="term" value="P:cell wall organization"/>
    <property type="evidence" value="ECO:0007669"/>
    <property type="project" value="TreeGrafter"/>
</dbReference>
<protein>
    <recommendedName>
        <fullName evidence="8">Penicillin-binding protein</fullName>
    </recommendedName>
</protein>
<dbReference type="Gene3D" id="3.30.1390.30">
    <property type="entry name" value="Penicillin-binding protein 2a, domain 3"/>
    <property type="match status" value="1"/>
</dbReference>
<organism evidence="6 7">
    <name type="scientific">Youngiibacter fragilis 232.1</name>
    <dbReference type="NCBI Taxonomy" id="994573"/>
    <lineage>
        <taxon>Bacteria</taxon>
        <taxon>Bacillati</taxon>
        <taxon>Bacillota</taxon>
        <taxon>Clostridia</taxon>
        <taxon>Eubacteriales</taxon>
        <taxon>Clostridiaceae</taxon>
        <taxon>Youngiibacter</taxon>
    </lineage>
</organism>
<dbReference type="Proteomes" id="UP000017747">
    <property type="component" value="Unassembled WGS sequence"/>
</dbReference>
<dbReference type="InterPro" id="IPR001460">
    <property type="entry name" value="PCN-bd_Tpept"/>
</dbReference>
<evidence type="ECO:0000256" key="3">
    <source>
        <dbReference type="ARBA" id="ARBA00023136"/>
    </source>
</evidence>
<name>V7I260_9CLOT</name>
<dbReference type="Pfam" id="PF03717">
    <property type="entry name" value="PBP_dimer"/>
    <property type="match status" value="1"/>
</dbReference>
<accession>V7I260</accession>
<evidence type="ECO:0000313" key="6">
    <source>
        <dbReference type="EMBL" id="ETA79269.1"/>
    </source>
</evidence>
<dbReference type="InterPro" id="IPR050515">
    <property type="entry name" value="Beta-lactam/transpept"/>
</dbReference>
<evidence type="ECO:0000256" key="2">
    <source>
        <dbReference type="ARBA" id="ARBA00007171"/>
    </source>
</evidence>
<dbReference type="AlphaFoldDB" id="V7I260"/>
<dbReference type="InterPro" id="IPR012338">
    <property type="entry name" value="Beta-lactam/transpept-like"/>
</dbReference>
<dbReference type="PATRIC" id="fig|994573.3.peg.3413"/>
<comment type="caution">
    <text evidence="6">The sequence shown here is derived from an EMBL/GenBank/DDBJ whole genome shotgun (WGS) entry which is preliminary data.</text>
</comment>